<evidence type="ECO:0000256" key="2">
    <source>
        <dbReference type="SAM" id="Phobius"/>
    </source>
</evidence>
<feature type="transmembrane region" description="Helical" evidence="2">
    <location>
        <begin position="141"/>
        <end position="166"/>
    </location>
</feature>
<protein>
    <submittedName>
        <fullName evidence="3">Uncharacterized protein</fullName>
    </submittedName>
</protein>
<sequence length="245" mass="26415">MAGPGESDQSQQATTTTSYPSRLSLVKPIYLTGILQLALALSIGVVGMFASSKNCALSITWIYFFNSIWFIVSSSIGLSPTRRGAVTFGIKQIKRTMKWYRIMCVVGLAMIFSFMTLELIGVLREPETEDGEAWNCMTMHLIILGVGLAALLVTMAGIAASTRLIIIFNRMQRQGVGDSFSAESNTVSGSLGQTNYGMNPDMFILPEYSLDADLPPSYTDVISGKADGLDHPASSDVEGPNTSNS</sequence>
<keyword evidence="4" id="KW-1185">Reference proteome</keyword>
<feature type="transmembrane region" description="Helical" evidence="2">
    <location>
        <begin position="29"/>
        <end position="50"/>
    </location>
</feature>
<feature type="transmembrane region" description="Helical" evidence="2">
    <location>
        <begin position="56"/>
        <end position="78"/>
    </location>
</feature>
<evidence type="ECO:0000256" key="1">
    <source>
        <dbReference type="SAM" id="MobiDB-lite"/>
    </source>
</evidence>
<dbReference type="RefSeq" id="XP_038051854.1">
    <property type="nucleotide sequence ID" value="XM_038195926.1"/>
</dbReference>
<dbReference type="EnsemblMetazoa" id="XM_038195927.1">
    <property type="protein sequence ID" value="XP_038051855.1"/>
    <property type="gene ID" value="LOC119724737"/>
</dbReference>
<evidence type="ECO:0000313" key="4">
    <source>
        <dbReference type="Proteomes" id="UP000887568"/>
    </source>
</evidence>
<evidence type="ECO:0000313" key="3">
    <source>
        <dbReference type="EnsemblMetazoa" id="XP_038051854.1"/>
    </source>
</evidence>
<keyword evidence="2" id="KW-0812">Transmembrane</keyword>
<feature type="region of interest" description="Disordered" evidence="1">
    <location>
        <begin position="221"/>
        <end position="245"/>
    </location>
</feature>
<organism evidence="3 4">
    <name type="scientific">Patiria miniata</name>
    <name type="common">Bat star</name>
    <name type="synonym">Asterina miniata</name>
    <dbReference type="NCBI Taxonomy" id="46514"/>
    <lineage>
        <taxon>Eukaryota</taxon>
        <taxon>Metazoa</taxon>
        <taxon>Echinodermata</taxon>
        <taxon>Eleutherozoa</taxon>
        <taxon>Asterozoa</taxon>
        <taxon>Asteroidea</taxon>
        <taxon>Valvatacea</taxon>
        <taxon>Valvatida</taxon>
        <taxon>Asterinidae</taxon>
        <taxon>Patiria</taxon>
    </lineage>
</organism>
<feature type="transmembrane region" description="Helical" evidence="2">
    <location>
        <begin position="99"/>
        <end position="121"/>
    </location>
</feature>
<dbReference type="OMA" id="ARVEWNC"/>
<keyword evidence="2" id="KW-1133">Transmembrane helix</keyword>
<dbReference type="GeneID" id="119724737"/>
<accession>A0A913ZKK9</accession>
<dbReference type="AlphaFoldDB" id="A0A913ZKK9"/>
<name>A0A913ZKK9_PATMI</name>
<dbReference type="Proteomes" id="UP000887568">
    <property type="component" value="Unplaced"/>
</dbReference>
<keyword evidence="2" id="KW-0472">Membrane</keyword>
<dbReference type="EnsemblMetazoa" id="XM_038195926.1">
    <property type="protein sequence ID" value="XP_038051854.1"/>
    <property type="gene ID" value="LOC119724737"/>
</dbReference>
<dbReference type="OrthoDB" id="10352187at2759"/>
<reference evidence="3" key="1">
    <citation type="submission" date="2022-11" db="UniProtKB">
        <authorList>
            <consortium name="EnsemblMetazoa"/>
        </authorList>
    </citation>
    <scope>IDENTIFICATION</scope>
</reference>
<dbReference type="RefSeq" id="XP_038051855.1">
    <property type="nucleotide sequence ID" value="XM_038195927.1"/>
</dbReference>
<proteinExistence type="predicted"/>